<reference evidence="8" key="1">
    <citation type="journal article" date="2019" name="Int. J. Syst. Evol. Microbiol.">
        <title>The Global Catalogue of Microorganisms (GCM) 10K type strain sequencing project: providing services to taxonomists for standard genome sequencing and annotation.</title>
        <authorList>
            <consortium name="The Broad Institute Genomics Platform"/>
            <consortium name="The Broad Institute Genome Sequencing Center for Infectious Disease"/>
            <person name="Wu L."/>
            <person name="Ma J."/>
        </authorList>
    </citation>
    <scope>NUCLEOTIDE SEQUENCE [LARGE SCALE GENOMIC DNA]</scope>
    <source>
        <strain evidence="8">CCTCC AB 2013263</strain>
    </source>
</reference>
<dbReference type="InterPro" id="IPR026579">
    <property type="entry name" value="FtsQ"/>
</dbReference>
<keyword evidence="4" id="KW-1133">Transmembrane helix</keyword>
<protein>
    <submittedName>
        <fullName evidence="7">Cell division protein FtsQ/DivIB</fullName>
    </submittedName>
</protein>
<evidence type="ECO:0000256" key="4">
    <source>
        <dbReference type="ARBA" id="ARBA00022989"/>
    </source>
</evidence>
<evidence type="ECO:0000256" key="1">
    <source>
        <dbReference type="ARBA" id="ARBA00022475"/>
    </source>
</evidence>
<name>A0ABV8A769_9DEIO</name>
<keyword evidence="8" id="KW-1185">Reference proteome</keyword>
<accession>A0ABV8A769</accession>
<evidence type="ECO:0000256" key="5">
    <source>
        <dbReference type="ARBA" id="ARBA00023306"/>
    </source>
</evidence>
<dbReference type="Proteomes" id="UP001595748">
    <property type="component" value="Unassembled WGS sequence"/>
</dbReference>
<dbReference type="Pfam" id="PF08478">
    <property type="entry name" value="POTRA_1"/>
    <property type="match status" value="1"/>
</dbReference>
<evidence type="ECO:0000256" key="2">
    <source>
        <dbReference type="ARBA" id="ARBA00022618"/>
    </source>
</evidence>
<keyword evidence="2 7" id="KW-0132">Cell division</keyword>
<evidence type="ECO:0000313" key="7">
    <source>
        <dbReference type="EMBL" id="MFC3860366.1"/>
    </source>
</evidence>
<dbReference type="InterPro" id="IPR013685">
    <property type="entry name" value="POTRA_FtsQ_type"/>
</dbReference>
<dbReference type="PANTHER" id="PTHR35851">
    <property type="entry name" value="CELL DIVISION PROTEIN FTSQ"/>
    <property type="match status" value="1"/>
</dbReference>
<feature type="domain" description="POTRA" evidence="6">
    <location>
        <begin position="21"/>
        <end position="50"/>
    </location>
</feature>
<sequence length="160" mass="17554">MKSLAGLRGSPGWLYYGRGRAEGLLKNPWVQSAVVTRKFPDTVTLEVTERQPFLRMQNRQGQPVLVAQDGRLLPWKKGFETLPVVSGWGPDRLPDAVLVAHALARYTVQSVAYTPSGLTVKTAAGTVWGGDLKSLLKYAGSIGMYPNQKINVYPWGVSVQ</sequence>
<dbReference type="Gene3D" id="3.10.20.310">
    <property type="entry name" value="membrane protein fhac"/>
    <property type="match status" value="1"/>
</dbReference>
<dbReference type="RefSeq" id="WP_380076520.1">
    <property type="nucleotide sequence ID" value="NZ_JBHRZF010000066.1"/>
</dbReference>
<evidence type="ECO:0000256" key="3">
    <source>
        <dbReference type="ARBA" id="ARBA00022692"/>
    </source>
</evidence>
<keyword evidence="3" id="KW-0812">Transmembrane</keyword>
<keyword evidence="5" id="KW-0131">Cell cycle</keyword>
<evidence type="ECO:0000313" key="8">
    <source>
        <dbReference type="Proteomes" id="UP001595748"/>
    </source>
</evidence>
<keyword evidence="1" id="KW-1003">Cell membrane</keyword>
<proteinExistence type="predicted"/>
<dbReference type="GO" id="GO:0051301">
    <property type="term" value="P:cell division"/>
    <property type="evidence" value="ECO:0007669"/>
    <property type="project" value="UniProtKB-KW"/>
</dbReference>
<gene>
    <name evidence="7" type="ORF">ACFOPQ_06255</name>
</gene>
<evidence type="ECO:0000259" key="6">
    <source>
        <dbReference type="Pfam" id="PF08478"/>
    </source>
</evidence>
<dbReference type="PANTHER" id="PTHR35851:SF1">
    <property type="entry name" value="CELL DIVISION PROTEIN FTSQ"/>
    <property type="match status" value="1"/>
</dbReference>
<keyword evidence="4" id="KW-0472">Membrane</keyword>
<comment type="caution">
    <text evidence="7">The sequence shown here is derived from an EMBL/GenBank/DDBJ whole genome shotgun (WGS) entry which is preliminary data.</text>
</comment>
<organism evidence="7 8">
    <name type="scientific">Deinococcus antarcticus</name>
    <dbReference type="NCBI Taxonomy" id="1298767"/>
    <lineage>
        <taxon>Bacteria</taxon>
        <taxon>Thermotogati</taxon>
        <taxon>Deinococcota</taxon>
        <taxon>Deinococci</taxon>
        <taxon>Deinococcales</taxon>
        <taxon>Deinococcaceae</taxon>
        <taxon>Deinococcus</taxon>
    </lineage>
</organism>
<dbReference type="EMBL" id="JBHRZF010000066">
    <property type="protein sequence ID" value="MFC3860366.1"/>
    <property type="molecule type" value="Genomic_DNA"/>
</dbReference>